<dbReference type="EMBL" id="KV407458">
    <property type="protein sequence ID" value="KZF22866.1"/>
    <property type="molecule type" value="Genomic_DNA"/>
</dbReference>
<evidence type="ECO:0000313" key="20">
    <source>
        <dbReference type="EMBL" id="KZF22866.1"/>
    </source>
</evidence>
<evidence type="ECO:0000256" key="3">
    <source>
        <dbReference type="ARBA" id="ARBA00008061"/>
    </source>
</evidence>
<dbReference type="InParanoid" id="A0A165H1I8"/>
<evidence type="ECO:0000256" key="16">
    <source>
        <dbReference type="PIRSR" id="PIRSR001024-5"/>
    </source>
</evidence>
<feature type="active site" description="Proton donor" evidence="13">
    <location>
        <position position="249"/>
    </location>
</feature>
<dbReference type="GeneID" id="28900236"/>
<keyword evidence="5" id="KW-0479">Metal-binding</keyword>
<dbReference type="OrthoDB" id="204980at2759"/>
<keyword evidence="6 18" id="KW-0732">Signal</keyword>
<dbReference type="RefSeq" id="XP_018188421.1">
    <property type="nucleotide sequence ID" value="XM_018335099.1"/>
</dbReference>
<comment type="cofactor">
    <cofactor evidence="2">
        <name>Ca(2+)</name>
        <dbReference type="ChEBI" id="CHEBI:29108"/>
    </cofactor>
</comment>
<dbReference type="GO" id="GO:0005509">
    <property type="term" value="F:calcium ion binding"/>
    <property type="evidence" value="ECO:0007669"/>
    <property type="project" value="InterPro"/>
</dbReference>
<feature type="binding site" evidence="16">
    <location>
        <position position="357"/>
    </location>
    <ligand>
        <name>substrate</name>
    </ligand>
</feature>
<keyword evidence="7 20" id="KW-0378">Hydrolase</keyword>
<dbReference type="Pfam" id="PF00128">
    <property type="entry name" value="Alpha-amylase"/>
    <property type="match status" value="1"/>
</dbReference>
<feature type="disulfide bond" evidence="15">
    <location>
        <begin position="49"/>
        <end position="57"/>
    </location>
</feature>
<dbReference type="PANTHER" id="PTHR10357:SF215">
    <property type="entry name" value="ALPHA-AMYLASE 1"/>
    <property type="match status" value="1"/>
</dbReference>
<evidence type="ECO:0000256" key="15">
    <source>
        <dbReference type="PIRSR" id="PIRSR001024-4"/>
    </source>
</evidence>
<keyword evidence="11" id="KW-0119">Carbohydrate metabolism</keyword>
<gene>
    <name evidence="20" type="ORF">L228DRAFT_268245</name>
</gene>
<protein>
    <recommendedName>
        <fullName evidence="4">alpha-amylase</fullName>
        <ecNumber evidence="4">3.2.1.1</ecNumber>
    </recommendedName>
</protein>
<proteinExistence type="inferred from homology"/>
<dbReference type="SUPFAM" id="SSF51011">
    <property type="entry name" value="Glycosyl hydrolase domain"/>
    <property type="match status" value="1"/>
</dbReference>
<feature type="binding site" evidence="16">
    <location>
        <position position="223"/>
    </location>
    <ligand>
        <name>substrate</name>
    </ligand>
</feature>
<name>A0A165H1I8_XYLHT</name>
<feature type="signal peptide" evidence="18">
    <location>
        <begin position="1"/>
        <end position="19"/>
    </location>
</feature>
<comment type="similarity">
    <text evidence="3">Belongs to the glycosyl hydrolase 13 family.</text>
</comment>
<evidence type="ECO:0000313" key="21">
    <source>
        <dbReference type="Proteomes" id="UP000076632"/>
    </source>
</evidence>
<evidence type="ECO:0000256" key="7">
    <source>
        <dbReference type="ARBA" id="ARBA00022801"/>
    </source>
</evidence>
<evidence type="ECO:0000256" key="14">
    <source>
        <dbReference type="PIRSR" id="PIRSR001024-2"/>
    </source>
</evidence>
<keyword evidence="12" id="KW-0326">Glycosidase</keyword>
<feature type="chain" id="PRO_5007858433" description="alpha-amylase" evidence="18">
    <location>
        <begin position="20"/>
        <end position="551"/>
    </location>
</feature>
<dbReference type="InterPro" id="IPR013780">
    <property type="entry name" value="Glyco_hydro_b"/>
</dbReference>
<dbReference type="InterPro" id="IPR006047">
    <property type="entry name" value="GH13_cat_dom"/>
</dbReference>
<sequence length="551" mass="61148">MNFLPCWLLLLGYAVPSLAATPEDWRSRAIYQVVTDRFAVDDGSTNTPCNPGLGRYCGGTYQGLIKRLDYIQNMGFSAIWISPITKQLPQHTVDLDAYHGYWQQDIYQLNEHFGDPDDLKALSKALHDRGMYLMVDIVVNHYGWAGPGPTTNFTELSPFNDERYFHTYCPFSEPDNQTNVEECWLGDEVISLPDLRTEDDDVVDIYYDWIKSLVSNYSVDGLRVDTVLNVDKQFFPGFSNAAGVFLTGEVTSGVSDYTCPYQQIIDSVLNYPIYWPLTRAFTSPDGSITDLLEEIYADPTLLGSFSENHDVPRFPSHTSDLSLAKNVIAYTMLTDGIPIIYAGQEQHYSGAFNPVNREAVWSSGYNTDSELYKFVTTLNTIRNYAIRQATNYTIYLSTPVFNDTNTLALRKGFDGTQSLLVLSNLGSQGKHYSVTLGDTFQAHEQVTELIGCSNATTDGHGGLAVQMGGGLPKMYYPSSLLKDSGLCGFLGKAAKPTAPPPSTPTHGPVAPKPHHKSSANSLVEMIPRHHICIVFLFTLLIRGIIDFSSGK</sequence>
<reference evidence="20 21" key="1">
    <citation type="journal article" date="2016" name="Fungal Biol.">
        <title>The genome of Xylona heveae provides a window into fungal endophytism.</title>
        <authorList>
            <person name="Gazis R."/>
            <person name="Kuo A."/>
            <person name="Riley R."/>
            <person name="LaButti K."/>
            <person name="Lipzen A."/>
            <person name="Lin J."/>
            <person name="Amirebrahimi M."/>
            <person name="Hesse C.N."/>
            <person name="Spatafora J.W."/>
            <person name="Henrissat B."/>
            <person name="Hainaut M."/>
            <person name="Grigoriev I.V."/>
            <person name="Hibbett D.S."/>
        </authorList>
    </citation>
    <scope>NUCLEOTIDE SEQUENCE [LARGE SCALE GENOMIC DNA]</scope>
    <source>
        <strain evidence="20 21">TC161</strain>
    </source>
</reference>
<evidence type="ECO:0000256" key="8">
    <source>
        <dbReference type="ARBA" id="ARBA00022837"/>
    </source>
</evidence>
<dbReference type="AlphaFoldDB" id="A0A165H1I8"/>
<evidence type="ECO:0000256" key="11">
    <source>
        <dbReference type="ARBA" id="ARBA00023277"/>
    </source>
</evidence>
<dbReference type="CDD" id="cd11319">
    <property type="entry name" value="AmyAc_euk_AmyA"/>
    <property type="match status" value="1"/>
</dbReference>
<evidence type="ECO:0000256" key="12">
    <source>
        <dbReference type="ARBA" id="ARBA00023295"/>
    </source>
</evidence>
<feature type="binding site" evidence="16">
    <location>
        <position position="102"/>
    </location>
    <ligand>
        <name>substrate</name>
    </ligand>
</feature>
<keyword evidence="9 15" id="KW-1015">Disulfide bond</keyword>
<evidence type="ECO:0000256" key="17">
    <source>
        <dbReference type="SAM" id="MobiDB-lite"/>
    </source>
</evidence>
<evidence type="ECO:0000256" key="4">
    <source>
        <dbReference type="ARBA" id="ARBA00012595"/>
    </source>
</evidence>
<dbReference type="PANTHER" id="PTHR10357">
    <property type="entry name" value="ALPHA-AMYLASE FAMILY MEMBER"/>
    <property type="match status" value="1"/>
</dbReference>
<feature type="active site" description="Nucleophile" evidence="13">
    <location>
        <position position="225"/>
    </location>
</feature>
<feature type="domain" description="Glycosyl hydrolase family 13 catalytic" evidence="19">
    <location>
        <begin position="32"/>
        <end position="382"/>
    </location>
</feature>
<evidence type="ECO:0000256" key="13">
    <source>
        <dbReference type="PIRSR" id="PIRSR001024-1"/>
    </source>
</evidence>
<dbReference type="Gene3D" id="3.20.20.80">
    <property type="entry name" value="Glycosidases"/>
    <property type="match status" value="1"/>
</dbReference>
<dbReference type="FunFam" id="3.20.20.80:FF:000120">
    <property type="entry name" value="Alpha-amylase A"/>
    <property type="match status" value="1"/>
</dbReference>
<feature type="binding site" evidence="16">
    <location>
        <position position="141"/>
    </location>
    <ligand>
        <name>substrate</name>
    </ligand>
</feature>
<dbReference type="SUPFAM" id="SSF51445">
    <property type="entry name" value="(Trans)glycosidases"/>
    <property type="match status" value="1"/>
</dbReference>
<evidence type="ECO:0000256" key="10">
    <source>
        <dbReference type="ARBA" id="ARBA00023180"/>
    </source>
</evidence>
<feature type="site" description="Transition state stabilizer" evidence="14">
    <location>
        <position position="310"/>
    </location>
</feature>
<evidence type="ECO:0000256" key="2">
    <source>
        <dbReference type="ARBA" id="ARBA00001913"/>
    </source>
</evidence>
<dbReference type="GO" id="GO:0004556">
    <property type="term" value="F:alpha-amylase activity"/>
    <property type="evidence" value="ECO:0007669"/>
    <property type="project" value="UniProtKB-EC"/>
</dbReference>
<evidence type="ECO:0000256" key="1">
    <source>
        <dbReference type="ARBA" id="ARBA00000548"/>
    </source>
</evidence>
<evidence type="ECO:0000256" key="18">
    <source>
        <dbReference type="SAM" id="SignalP"/>
    </source>
</evidence>
<dbReference type="InterPro" id="IPR017853">
    <property type="entry name" value="GH"/>
</dbReference>
<dbReference type="Pfam" id="PF09260">
    <property type="entry name" value="A_amylase_dom_C"/>
    <property type="match status" value="1"/>
</dbReference>
<dbReference type="OMA" id="WISPVIK"/>
<dbReference type="InterPro" id="IPR015340">
    <property type="entry name" value="A_amylase_C_dom"/>
</dbReference>
<evidence type="ECO:0000256" key="9">
    <source>
        <dbReference type="ARBA" id="ARBA00023157"/>
    </source>
</evidence>
<keyword evidence="21" id="KW-1185">Reference proteome</keyword>
<evidence type="ECO:0000256" key="6">
    <source>
        <dbReference type="ARBA" id="ARBA00022729"/>
    </source>
</evidence>
<dbReference type="Proteomes" id="UP000076632">
    <property type="component" value="Unassembled WGS sequence"/>
</dbReference>
<feature type="disulfide bond" evidence="15">
    <location>
        <begin position="169"/>
        <end position="183"/>
    </location>
</feature>
<dbReference type="Gene3D" id="2.60.40.1180">
    <property type="entry name" value="Golgi alpha-mannosidase II"/>
    <property type="match status" value="1"/>
</dbReference>
<feature type="binding site" evidence="16">
    <location>
        <position position="310"/>
    </location>
    <ligand>
        <name>substrate</name>
    </ligand>
</feature>
<feature type="disulfide bond" evidence="15">
    <location>
        <begin position="452"/>
        <end position="487"/>
    </location>
</feature>
<dbReference type="EC" id="3.2.1.1" evidence="4"/>
<comment type="catalytic activity">
    <reaction evidence="1">
        <text>Endohydrolysis of (1-&gt;4)-alpha-D-glucosidic linkages in polysaccharides containing three or more (1-&gt;4)-alpha-linked D-glucose units.</text>
        <dbReference type="EC" id="3.2.1.1"/>
    </reaction>
</comment>
<keyword evidence="10" id="KW-0325">Glycoprotein</keyword>
<dbReference type="SMART" id="SM00642">
    <property type="entry name" value="Aamy"/>
    <property type="match status" value="1"/>
</dbReference>
<accession>A0A165H1I8</accession>
<evidence type="ECO:0000259" key="19">
    <source>
        <dbReference type="SMART" id="SM00642"/>
    </source>
</evidence>
<dbReference type="InterPro" id="IPR013777">
    <property type="entry name" value="A-amylase-like"/>
</dbReference>
<organism evidence="20 21">
    <name type="scientific">Xylona heveae (strain CBS 132557 / TC161)</name>
    <dbReference type="NCBI Taxonomy" id="1328760"/>
    <lineage>
        <taxon>Eukaryota</taxon>
        <taxon>Fungi</taxon>
        <taxon>Dikarya</taxon>
        <taxon>Ascomycota</taxon>
        <taxon>Pezizomycotina</taxon>
        <taxon>Xylonomycetes</taxon>
        <taxon>Xylonales</taxon>
        <taxon>Xylonaceae</taxon>
        <taxon>Xylona</taxon>
    </lineage>
</organism>
<dbReference type="STRING" id="1328760.A0A165H1I8"/>
<dbReference type="PIRSF" id="PIRSF001024">
    <property type="entry name" value="Alph-amyl_fung"/>
    <property type="match status" value="1"/>
</dbReference>
<feature type="region of interest" description="Disordered" evidence="17">
    <location>
        <begin position="493"/>
        <end position="516"/>
    </location>
</feature>
<dbReference type="GO" id="GO:0016052">
    <property type="term" value="P:carbohydrate catabolic process"/>
    <property type="evidence" value="ECO:0007669"/>
    <property type="project" value="InterPro"/>
</dbReference>
<keyword evidence="8" id="KW-0106">Calcium</keyword>
<feature type="binding site" evidence="16">
    <location>
        <position position="253"/>
    </location>
    <ligand>
        <name>substrate</name>
    </ligand>
</feature>
<evidence type="ECO:0000256" key="5">
    <source>
        <dbReference type="ARBA" id="ARBA00022723"/>
    </source>
</evidence>